<dbReference type="NCBIfam" id="TIGR04085">
    <property type="entry name" value="rSAM_more_4Fe4S"/>
    <property type="match status" value="1"/>
</dbReference>
<dbReference type="Pfam" id="PF04055">
    <property type="entry name" value="Radical_SAM"/>
    <property type="match status" value="1"/>
</dbReference>
<accession>A0A1Q8QZQ5</accession>
<dbReference type="Gene3D" id="3.20.20.70">
    <property type="entry name" value="Aldolase class I"/>
    <property type="match status" value="1"/>
</dbReference>
<dbReference type="PANTHER" id="PTHR43273:SF3">
    <property type="entry name" value="ANAEROBIC SULFATASE-MATURATING ENZYME HOMOLOG ASLB-RELATED"/>
    <property type="match status" value="1"/>
</dbReference>
<evidence type="ECO:0000256" key="2">
    <source>
        <dbReference type="ARBA" id="ARBA00022691"/>
    </source>
</evidence>
<dbReference type="PROSITE" id="PS51918">
    <property type="entry name" value="RADICAL_SAM"/>
    <property type="match status" value="1"/>
</dbReference>
<keyword evidence="2" id="KW-0949">S-adenosyl-L-methionine</keyword>
<evidence type="ECO:0000256" key="3">
    <source>
        <dbReference type="ARBA" id="ARBA00022723"/>
    </source>
</evidence>
<evidence type="ECO:0000256" key="5">
    <source>
        <dbReference type="ARBA" id="ARBA00023014"/>
    </source>
</evidence>
<keyword evidence="3" id="KW-0479">Metal-binding</keyword>
<reference evidence="8 9" key="1">
    <citation type="submission" date="2016-09" db="EMBL/GenBank/DDBJ databases">
        <title>Complete genome of Desulfosporosinus sp. OL.</title>
        <authorList>
            <person name="Mardanov A."/>
            <person name="Beletsky A."/>
            <person name="Panova A."/>
            <person name="Karnachuk O."/>
            <person name="Ravin N."/>
        </authorList>
    </citation>
    <scope>NUCLEOTIDE SEQUENCE [LARGE SCALE GENOMIC DNA]</scope>
    <source>
        <strain evidence="8 9">OL</strain>
    </source>
</reference>
<dbReference type="InterPro" id="IPR023885">
    <property type="entry name" value="4Fe4S-binding_SPASM_dom"/>
</dbReference>
<gene>
    <name evidence="8" type="ORF">DSOL_1237</name>
</gene>
<keyword evidence="9" id="KW-1185">Reference proteome</keyword>
<comment type="similarity">
    <text evidence="6">Belongs to the radical SAM superfamily. Anaerobic sulfatase-maturating enzyme family.</text>
</comment>
<dbReference type="EMBL" id="MLBF01000006">
    <property type="protein sequence ID" value="OLN32791.1"/>
    <property type="molecule type" value="Genomic_DNA"/>
</dbReference>
<dbReference type="InterPro" id="IPR058240">
    <property type="entry name" value="rSAM_sf"/>
</dbReference>
<dbReference type="STRING" id="1888891.DSOL_1237"/>
<evidence type="ECO:0000313" key="8">
    <source>
        <dbReference type="EMBL" id="OLN32791.1"/>
    </source>
</evidence>
<dbReference type="UniPathway" id="UPA00782"/>
<dbReference type="OrthoDB" id="9808591at2"/>
<dbReference type="SFLD" id="SFLDG01386">
    <property type="entry name" value="main_SPASM_domain-containing"/>
    <property type="match status" value="1"/>
</dbReference>
<comment type="cofactor">
    <cofactor evidence="1">
        <name>[4Fe-4S] cluster</name>
        <dbReference type="ChEBI" id="CHEBI:49883"/>
    </cofactor>
</comment>
<protein>
    <submittedName>
        <fullName evidence="8">Arylsulfatase regulator (Fe-S oxidoreductase)</fullName>
    </submittedName>
</protein>
<dbReference type="RefSeq" id="WP_075363978.1">
    <property type="nucleotide sequence ID" value="NZ_MLBF01000006.1"/>
</dbReference>
<feature type="domain" description="Radical SAM core" evidence="7">
    <location>
        <begin position="88"/>
        <end position="327"/>
    </location>
</feature>
<keyword evidence="5" id="KW-0411">Iron-sulfur</keyword>
<proteinExistence type="inferred from homology"/>
<dbReference type="InterPro" id="IPR023867">
    <property type="entry name" value="Sulphatase_maturase_rSAM"/>
</dbReference>
<comment type="caution">
    <text evidence="8">The sequence shown here is derived from an EMBL/GenBank/DDBJ whole genome shotgun (WGS) entry which is preliminary data.</text>
</comment>
<evidence type="ECO:0000256" key="1">
    <source>
        <dbReference type="ARBA" id="ARBA00001966"/>
    </source>
</evidence>
<evidence type="ECO:0000256" key="4">
    <source>
        <dbReference type="ARBA" id="ARBA00023004"/>
    </source>
</evidence>
<evidence type="ECO:0000256" key="6">
    <source>
        <dbReference type="ARBA" id="ARBA00023601"/>
    </source>
</evidence>
<dbReference type="GO" id="GO:0046872">
    <property type="term" value="F:metal ion binding"/>
    <property type="evidence" value="ECO:0007669"/>
    <property type="project" value="UniProtKB-KW"/>
</dbReference>
<dbReference type="CDD" id="cd01335">
    <property type="entry name" value="Radical_SAM"/>
    <property type="match status" value="1"/>
</dbReference>
<dbReference type="GO" id="GO:0051536">
    <property type="term" value="F:iron-sulfur cluster binding"/>
    <property type="evidence" value="ECO:0007669"/>
    <property type="project" value="UniProtKB-KW"/>
</dbReference>
<name>A0A1Q8QZQ5_9FIRM</name>
<dbReference type="InterPro" id="IPR013785">
    <property type="entry name" value="Aldolase_TIM"/>
</dbReference>
<sequence>MYFSRYNLILPMKENPEFPYAIMNSLSGGFDLVKTQEFDKLQGIKRGDALDDNEFIQYLTERGYLYPDEQAEKNRLNARWPEFAEALQETAPQVLLVPTYGCNLACTYCYQSGIKQKSQLMKREVADAFFDHLKVQFPDQKPFITLFGGEALNGSPRQKEIIDYIVKKAAQGGYAITAVTNGYDLLSYLDILQQATVKEIQITLDGPQEVHDQRRHTIGGQGTYTKIMLGVEEAVRRGIPINLRAVMDKSNFEELVTLAEDLDNRGWLDLPPQRFKTQVGRNYELFECSATPMHLLSHAEHWAMFVELAEKHPVLKKFHKPEFKGINHLVQTGELYLPSYDTCPACKTEWVFDLYGDIYGCTATTGQEQFKLGTYFPKFQLKEDVKEWQERSVLTIPECQDCEVSLICGGGCGAVAKDRHGKVLAPDCHPIKELLTIGLNYYGDDILKMGY</sequence>
<dbReference type="InterPro" id="IPR007197">
    <property type="entry name" value="rSAM"/>
</dbReference>
<keyword evidence="4" id="KW-0408">Iron</keyword>
<dbReference type="AlphaFoldDB" id="A0A1Q8QZQ5"/>
<dbReference type="PANTHER" id="PTHR43273">
    <property type="entry name" value="ANAEROBIC SULFATASE-MATURATING ENZYME HOMOLOG ASLB-RELATED"/>
    <property type="match status" value="1"/>
</dbReference>
<dbReference type="SFLD" id="SFLDS00029">
    <property type="entry name" value="Radical_SAM"/>
    <property type="match status" value="1"/>
</dbReference>
<dbReference type="SUPFAM" id="SSF102114">
    <property type="entry name" value="Radical SAM enzymes"/>
    <property type="match status" value="1"/>
</dbReference>
<evidence type="ECO:0000313" key="9">
    <source>
        <dbReference type="Proteomes" id="UP000186102"/>
    </source>
</evidence>
<evidence type="ECO:0000259" key="7">
    <source>
        <dbReference type="PROSITE" id="PS51918"/>
    </source>
</evidence>
<organism evidence="8 9">
    <name type="scientific">Desulfosporosinus metallidurans</name>
    <dbReference type="NCBI Taxonomy" id="1888891"/>
    <lineage>
        <taxon>Bacteria</taxon>
        <taxon>Bacillati</taxon>
        <taxon>Bacillota</taxon>
        <taxon>Clostridia</taxon>
        <taxon>Eubacteriales</taxon>
        <taxon>Desulfitobacteriaceae</taxon>
        <taxon>Desulfosporosinus</taxon>
    </lineage>
</organism>
<dbReference type="SFLD" id="SFLDG01384">
    <property type="entry name" value="thioether_bond_formation_requi"/>
    <property type="match status" value="1"/>
</dbReference>
<dbReference type="Proteomes" id="UP000186102">
    <property type="component" value="Unassembled WGS sequence"/>
</dbReference>
<dbReference type="SFLD" id="SFLDG01067">
    <property type="entry name" value="SPASM/twitch_domain_containing"/>
    <property type="match status" value="1"/>
</dbReference>
<dbReference type="GO" id="GO:0016491">
    <property type="term" value="F:oxidoreductase activity"/>
    <property type="evidence" value="ECO:0007669"/>
    <property type="project" value="InterPro"/>
</dbReference>